<dbReference type="eggNOG" id="ENOG502ZDUR">
    <property type="taxonomic scope" value="Bacteria"/>
</dbReference>
<dbReference type="Proteomes" id="UP000002774">
    <property type="component" value="Chromosome"/>
</dbReference>
<dbReference type="HOGENOM" id="CLU_1804005_0_0_10"/>
<evidence type="ECO:0008006" key="4">
    <source>
        <dbReference type="Google" id="ProtNLM"/>
    </source>
</evidence>
<sequence>MRWLYLCFFLLGCAACNSPSATPPNPFTIHLSKDSQSVYIRGLDYAALQQLKKDTLTRDAWQSLFPVYSMPADTTMKDFQQEQPGTYTVGDSAVNFKPDTAFKKMQLYFVRFYGNNSAISTLKLLQKKANLKGPQYIEAVFKF</sequence>
<protein>
    <recommendedName>
        <fullName evidence="4">Lipoprotein</fullName>
    </recommendedName>
</protein>
<reference evidence="2" key="1">
    <citation type="submission" date="2011-09" db="EMBL/GenBank/DDBJ databases">
        <title>The permanent draft genome of Mucilaginibacter paludis DSM 18603.</title>
        <authorList>
            <consortium name="US DOE Joint Genome Institute (JGI-PGF)"/>
            <person name="Lucas S."/>
            <person name="Han J."/>
            <person name="Lapidus A."/>
            <person name="Bruce D."/>
            <person name="Goodwin L."/>
            <person name="Pitluck S."/>
            <person name="Peters L."/>
            <person name="Kyrpides N."/>
            <person name="Mavromatis K."/>
            <person name="Ivanova N."/>
            <person name="Mikhailova N."/>
            <person name="Held B."/>
            <person name="Detter J.C."/>
            <person name="Tapia R."/>
            <person name="Han C."/>
            <person name="Land M."/>
            <person name="Hauser L."/>
            <person name="Markowitz V."/>
            <person name="Cheng J.-F."/>
            <person name="Hugenholtz P."/>
            <person name="Woyke T."/>
            <person name="Wu D."/>
            <person name="Tindall B."/>
            <person name="Brambilla E."/>
            <person name="Klenk H.-P."/>
            <person name="Eisen J.A."/>
        </authorList>
    </citation>
    <scope>NUCLEOTIDE SEQUENCE [LARGE SCALE GENOMIC DNA]</scope>
    <source>
        <strain evidence="2">DSM 18603</strain>
    </source>
</reference>
<accession>H1Y4I5</accession>
<evidence type="ECO:0000313" key="3">
    <source>
        <dbReference type="Proteomes" id="UP000002774"/>
    </source>
</evidence>
<keyword evidence="3" id="KW-1185">Reference proteome</keyword>
<evidence type="ECO:0000256" key="1">
    <source>
        <dbReference type="SAM" id="SignalP"/>
    </source>
</evidence>
<dbReference type="EMBL" id="CM001403">
    <property type="protein sequence ID" value="EHQ26769.1"/>
    <property type="molecule type" value="Genomic_DNA"/>
</dbReference>
<feature type="signal peptide" evidence="1">
    <location>
        <begin position="1"/>
        <end position="21"/>
    </location>
</feature>
<keyword evidence="1" id="KW-0732">Signal</keyword>
<dbReference type="OrthoDB" id="794736at2"/>
<gene>
    <name evidence="2" type="ORF">Mucpa_2655</name>
</gene>
<name>H1Y4I5_9SPHI</name>
<feature type="chain" id="PRO_5003557444" description="Lipoprotein" evidence="1">
    <location>
        <begin position="22"/>
        <end position="143"/>
    </location>
</feature>
<proteinExistence type="predicted"/>
<dbReference type="RefSeq" id="WP_008506948.1">
    <property type="nucleotide sequence ID" value="NZ_CM001403.1"/>
</dbReference>
<dbReference type="AlphaFoldDB" id="H1Y4I5"/>
<evidence type="ECO:0000313" key="2">
    <source>
        <dbReference type="EMBL" id="EHQ26769.1"/>
    </source>
</evidence>
<organism evidence="2 3">
    <name type="scientific">Mucilaginibacter paludis DSM 18603</name>
    <dbReference type="NCBI Taxonomy" id="714943"/>
    <lineage>
        <taxon>Bacteria</taxon>
        <taxon>Pseudomonadati</taxon>
        <taxon>Bacteroidota</taxon>
        <taxon>Sphingobacteriia</taxon>
        <taxon>Sphingobacteriales</taxon>
        <taxon>Sphingobacteriaceae</taxon>
        <taxon>Mucilaginibacter</taxon>
    </lineage>
</organism>